<comment type="caution">
    <text evidence="1">The sequence shown here is derived from an EMBL/GenBank/DDBJ whole genome shotgun (WGS) entry which is preliminary data.</text>
</comment>
<protein>
    <submittedName>
        <fullName evidence="1">Cytidylate kinase-like family protein</fullName>
    </submittedName>
</protein>
<dbReference type="Gene3D" id="3.40.50.300">
    <property type="entry name" value="P-loop containing nucleotide triphosphate hydrolases"/>
    <property type="match status" value="1"/>
</dbReference>
<dbReference type="Proteomes" id="UP000768567">
    <property type="component" value="Unassembled WGS sequence"/>
</dbReference>
<evidence type="ECO:0000313" key="1">
    <source>
        <dbReference type="EMBL" id="MBE5037758.1"/>
    </source>
</evidence>
<organism evidence="1 2">
    <name type="scientific">Gemmiger gallinarum</name>
    <dbReference type="NCBI Taxonomy" id="2779354"/>
    <lineage>
        <taxon>Bacteria</taxon>
        <taxon>Bacillati</taxon>
        <taxon>Bacillota</taxon>
        <taxon>Clostridia</taxon>
        <taxon>Eubacteriales</taxon>
        <taxon>Gemmiger</taxon>
    </lineage>
</organism>
<dbReference type="InterPro" id="IPR027417">
    <property type="entry name" value="P-loop_NTPase"/>
</dbReference>
<keyword evidence="2" id="KW-1185">Reference proteome</keyword>
<name>A0ABR9R3M2_9FIRM</name>
<gene>
    <name evidence="1" type="ORF">INF35_08170</name>
</gene>
<sequence length="197" mass="22157">MAKQYVINLSRDFASMGRSIAQNLAGRLGCEFYDRDIVEQAARRMGLPVSEIANNEEAAHNLFYRRIYPLGMGVKSMQDEIFEVQKNIIRDLAAKQSCIIVGRCADEILKDHPNVFSVHIFATRAERLKNCVEKLEMDEDTARRTMARVDKARTGYHRVYGGGDVTANCHIMLNSAKFGIDGTAAVLEGIVRQRFAL</sequence>
<dbReference type="Pfam" id="PF13189">
    <property type="entry name" value="Cytidylate_kin2"/>
    <property type="match status" value="1"/>
</dbReference>
<accession>A0ABR9R3M2</accession>
<dbReference type="RefSeq" id="WP_193501344.1">
    <property type="nucleotide sequence ID" value="NZ_JADCKC010000002.1"/>
</dbReference>
<reference evidence="1 2" key="1">
    <citation type="submission" date="2020-10" db="EMBL/GenBank/DDBJ databases">
        <title>ChiBAC.</title>
        <authorList>
            <person name="Zenner C."/>
            <person name="Hitch T.C.A."/>
            <person name="Clavel T."/>
        </authorList>
    </citation>
    <scope>NUCLEOTIDE SEQUENCE [LARGE SCALE GENOMIC DNA]</scope>
    <source>
        <strain evidence="1 2">DSM 109015</strain>
    </source>
</reference>
<proteinExistence type="predicted"/>
<evidence type="ECO:0000313" key="2">
    <source>
        <dbReference type="Proteomes" id="UP000768567"/>
    </source>
</evidence>
<dbReference type="EMBL" id="JADCKC010000002">
    <property type="protein sequence ID" value="MBE5037758.1"/>
    <property type="molecule type" value="Genomic_DNA"/>
</dbReference>